<reference evidence="2" key="1">
    <citation type="submission" date="2021-08" db="EMBL/GenBank/DDBJ databases">
        <title>Comparative analyses of Brucepasteria parasyntrophica and Teretinema zuelzerae.</title>
        <authorList>
            <person name="Song Y."/>
            <person name="Brune A."/>
        </authorList>
    </citation>
    <scope>NUCLEOTIDE SEQUENCE</scope>
    <source>
        <strain evidence="2">DSM 1903</strain>
    </source>
</reference>
<feature type="chain" id="PRO_5042021257" evidence="1">
    <location>
        <begin position="24"/>
        <end position="239"/>
    </location>
</feature>
<keyword evidence="3" id="KW-1185">Reference proteome</keyword>
<evidence type="ECO:0000313" key="2">
    <source>
        <dbReference type="EMBL" id="MCD1655032.1"/>
    </source>
</evidence>
<dbReference type="Proteomes" id="UP001198163">
    <property type="component" value="Unassembled WGS sequence"/>
</dbReference>
<evidence type="ECO:0000256" key="1">
    <source>
        <dbReference type="SAM" id="SignalP"/>
    </source>
</evidence>
<name>A0AAE3JID2_9SPIR</name>
<dbReference type="EMBL" id="JAINWA010000003">
    <property type="protein sequence ID" value="MCD1655032.1"/>
    <property type="molecule type" value="Genomic_DNA"/>
</dbReference>
<proteinExistence type="predicted"/>
<evidence type="ECO:0000313" key="3">
    <source>
        <dbReference type="Proteomes" id="UP001198163"/>
    </source>
</evidence>
<gene>
    <name evidence="2" type="ORF">K7J14_10015</name>
</gene>
<sequence>MKKKIINGAVLFAVAALFILPFAACDTGNSSEPDATETPETPDTPDAPVLVGKVDFESANIAALSSDGFTAETGDVRATWGDASTGGAAVSDMAFSADSATVSSGAASLKVTATVLQNQYSTNVAQFSFKVDLAKAGVSAPVDLTGKTVSVKANIPASSALTAVKLVLRDSNGKQSQGKENPVAVKDEWTAVSYAFGNPSDYTEDGFDVAKVAAVSIIAIKNDAASASSETIYLDNLDW</sequence>
<comment type="caution">
    <text evidence="2">The sequence shown here is derived from an EMBL/GenBank/DDBJ whole genome shotgun (WGS) entry which is preliminary data.</text>
</comment>
<dbReference type="AlphaFoldDB" id="A0AAE3JID2"/>
<organism evidence="2 3">
    <name type="scientific">Teretinema zuelzerae</name>
    <dbReference type="NCBI Taxonomy" id="156"/>
    <lineage>
        <taxon>Bacteria</taxon>
        <taxon>Pseudomonadati</taxon>
        <taxon>Spirochaetota</taxon>
        <taxon>Spirochaetia</taxon>
        <taxon>Spirochaetales</taxon>
        <taxon>Treponemataceae</taxon>
        <taxon>Teretinema</taxon>
    </lineage>
</organism>
<dbReference type="RefSeq" id="WP_230755771.1">
    <property type="nucleotide sequence ID" value="NZ_JAINWA010000003.1"/>
</dbReference>
<protein>
    <submittedName>
        <fullName evidence="2">Uncharacterized protein</fullName>
    </submittedName>
</protein>
<accession>A0AAE3JID2</accession>
<dbReference type="Gene3D" id="2.60.120.260">
    <property type="entry name" value="Galactose-binding domain-like"/>
    <property type="match status" value="1"/>
</dbReference>
<keyword evidence="1" id="KW-0732">Signal</keyword>
<feature type="signal peptide" evidence="1">
    <location>
        <begin position="1"/>
        <end position="23"/>
    </location>
</feature>